<proteinExistence type="predicted"/>
<evidence type="ECO:0000313" key="2">
    <source>
        <dbReference type="Proteomes" id="UP001519887"/>
    </source>
</evidence>
<gene>
    <name evidence="1" type="ORF">K0U00_26795</name>
</gene>
<accession>A0ABS7C9X8</accession>
<dbReference type="EMBL" id="JAHZIK010000920">
    <property type="protein sequence ID" value="MBW7457656.1"/>
    <property type="molecule type" value="Genomic_DNA"/>
</dbReference>
<keyword evidence="2" id="KW-1185">Reference proteome</keyword>
<reference evidence="1 2" key="1">
    <citation type="submission" date="2021-07" db="EMBL/GenBank/DDBJ databases">
        <title>Paenibacillus radiodurans sp. nov., isolated from the southeastern edge of Tengger Desert.</title>
        <authorList>
            <person name="Zhang G."/>
        </authorList>
    </citation>
    <scope>NUCLEOTIDE SEQUENCE [LARGE SCALE GENOMIC DNA]</scope>
    <source>
        <strain evidence="1 2">CCM 7311</strain>
    </source>
</reference>
<dbReference type="InterPro" id="IPR036291">
    <property type="entry name" value="NAD(P)-bd_dom_sf"/>
</dbReference>
<feature type="non-terminal residue" evidence="1">
    <location>
        <position position="60"/>
    </location>
</feature>
<name>A0ABS7C9X8_9BACL</name>
<dbReference type="Pfam" id="PF00106">
    <property type="entry name" value="adh_short"/>
    <property type="match status" value="1"/>
</dbReference>
<dbReference type="Proteomes" id="UP001519887">
    <property type="component" value="Unassembled WGS sequence"/>
</dbReference>
<protein>
    <submittedName>
        <fullName evidence="1">SDR family NAD(P)-dependent oxidoreductase</fullName>
    </submittedName>
</protein>
<dbReference type="InterPro" id="IPR002347">
    <property type="entry name" value="SDR_fam"/>
</dbReference>
<organism evidence="1 2">
    <name type="scientific">Paenibacillus sepulcri</name>
    <dbReference type="NCBI Taxonomy" id="359917"/>
    <lineage>
        <taxon>Bacteria</taxon>
        <taxon>Bacillati</taxon>
        <taxon>Bacillota</taxon>
        <taxon>Bacilli</taxon>
        <taxon>Bacillales</taxon>
        <taxon>Paenibacillaceae</taxon>
        <taxon>Paenibacillus</taxon>
    </lineage>
</organism>
<dbReference type="Gene3D" id="3.40.50.720">
    <property type="entry name" value="NAD(P)-binding Rossmann-like Domain"/>
    <property type="match status" value="1"/>
</dbReference>
<comment type="caution">
    <text evidence="1">The sequence shown here is derived from an EMBL/GenBank/DDBJ whole genome shotgun (WGS) entry which is preliminary data.</text>
</comment>
<evidence type="ECO:0000313" key="1">
    <source>
        <dbReference type="EMBL" id="MBW7457656.1"/>
    </source>
</evidence>
<sequence length="60" mass="6171">MTKTYVITGGTDGIGAAVARALFWRGDHVIVIGTDPKKGDRLIQEASSAPGSAAFVPADL</sequence>
<dbReference type="SUPFAM" id="SSF51735">
    <property type="entry name" value="NAD(P)-binding Rossmann-fold domains"/>
    <property type="match status" value="1"/>
</dbReference>